<feature type="transmembrane region" description="Helical" evidence="6">
    <location>
        <begin position="385"/>
        <end position="406"/>
    </location>
</feature>
<dbReference type="Gene3D" id="1.20.1250.20">
    <property type="entry name" value="MFS general substrate transporter like domains"/>
    <property type="match status" value="1"/>
</dbReference>
<dbReference type="Proteomes" id="UP000605992">
    <property type="component" value="Unassembled WGS sequence"/>
</dbReference>
<evidence type="ECO:0000256" key="4">
    <source>
        <dbReference type="ARBA" id="ARBA00022989"/>
    </source>
</evidence>
<evidence type="ECO:0000256" key="6">
    <source>
        <dbReference type="SAM" id="Phobius"/>
    </source>
</evidence>
<dbReference type="InterPro" id="IPR036259">
    <property type="entry name" value="MFS_trans_sf"/>
</dbReference>
<organism evidence="7 8">
    <name type="scientific">Planotetraspora thailandica</name>
    <dbReference type="NCBI Taxonomy" id="487172"/>
    <lineage>
        <taxon>Bacteria</taxon>
        <taxon>Bacillati</taxon>
        <taxon>Actinomycetota</taxon>
        <taxon>Actinomycetes</taxon>
        <taxon>Streptosporangiales</taxon>
        <taxon>Streptosporangiaceae</taxon>
        <taxon>Planotetraspora</taxon>
    </lineage>
</organism>
<keyword evidence="4 6" id="KW-1133">Transmembrane helix</keyword>
<dbReference type="PANTHER" id="PTHR23513:SF6">
    <property type="entry name" value="MAJOR FACILITATOR SUPERFAMILY ASSOCIATED DOMAIN-CONTAINING PROTEIN"/>
    <property type="match status" value="1"/>
</dbReference>
<name>A0A8J3XWB5_9ACTN</name>
<dbReference type="AlphaFoldDB" id="A0A8J3XWB5"/>
<feature type="transmembrane region" description="Helical" evidence="6">
    <location>
        <begin position="177"/>
        <end position="195"/>
    </location>
</feature>
<reference evidence="7" key="1">
    <citation type="submission" date="2021-01" db="EMBL/GenBank/DDBJ databases">
        <title>Whole genome shotgun sequence of Planotetraspora thailandica NBRC 104271.</title>
        <authorList>
            <person name="Komaki H."/>
            <person name="Tamura T."/>
        </authorList>
    </citation>
    <scope>NUCLEOTIDE SEQUENCE</scope>
    <source>
        <strain evidence="7">NBRC 104271</strain>
    </source>
</reference>
<dbReference type="CDD" id="cd06173">
    <property type="entry name" value="MFS_MefA_like"/>
    <property type="match status" value="1"/>
</dbReference>
<evidence type="ECO:0000256" key="1">
    <source>
        <dbReference type="ARBA" id="ARBA00004651"/>
    </source>
</evidence>
<evidence type="ECO:0000256" key="3">
    <source>
        <dbReference type="ARBA" id="ARBA00022692"/>
    </source>
</evidence>
<accession>A0A8J3XWB5</accession>
<keyword evidence="2" id="KW-1003">Cell membrane</keyword>
<comment type="caution">
    <text evidence="7">The sequence shown here is derived from an EMBL/GenBank/DDBJ whole genome shotgun (WGS) entry which is preliminary data.</text>
</comment>
<feature type="transmembrane region" description="Helical" evidence="6">
    <location>
        <begin position="266"/>
        <end position="285"/>
    </location>
</feature>
<dbReference type="EMBL" id="BOOR01000051">
    <property type="protein sequence ID" value="GII57427.1"/>
    <property type="molecule type" value="Genomic_DNA"/>
</dbReference>
<feature type="transmembrane region" description="Helical" evidence="6">
    <location>
        <begin position="233"/>
        <end position="254"/>
    </location>
</feature>
<dbReference type="GO" id="GO:0005886">
    <property type="term" value="C:plasma membrane"/>
    <property type="evidence" value="ECO:0007669"/>
    <property type="project" value="UniProtKB-SubCell"/>
</dbReference>
<gene>
    <name evidence="7" type="ORF">Pth03_58160</name>
</gene>
<dbReference type="RefSeq" id="WP_203947548.1">
    <property type="nucleotide sequence ID" value="NZ_BOOR01000051.1"/>
</dbReference>
<dbReference type="GO" id="GO:0022857">
    <property type="term" value="F:transmembrane transporter activity"/>
    <property type="evidence" value="ECO:0007669"/>
    <property type="project" value="InterPro"/>
</dbReference>
<feature type="transmembrane region" description="Helical" evidence="6">
    <location>
        <begin position="318"/>
        <end position="337"/>
    </location>
</feature>
<dbReference type="Pfam" id="PF07690">
    <property type="entry name" value="MFS_1"/>
    <property type="match status" value="1"/>
</dbReference>
<feature type="transmembrane region" description="Helical" evidence="6">
    <location>
        <begin position="150"/>
        <end position="171"/>
    </location>
</feature>
<keyword evidence="3 6" id="KW-0812">Transmembrane</keyword>
<evidence type="ECO:0000256" key="5">
    <source>
        <dbReference type="ARBA" id="ARBA00023136"/>
    </source>
</evidence>
<dbReference type="SUPFAM" id="SSF103473">
    <property type="entry name" value="MFS general substrate transporter"/>
    <property type="match status" value="1"/>
</dbReference>
<evidence type="ECO:0000256" key="2">
    <source>
        <dbReference type="ARBA" id="ARBA00022475"/>
    </source>
</evidence>
<proteinExistence type="predicted"/>
<sequence length="419" mass="42718">MAEDGAEPAVPLRGNRGFLIFLVVQTLSSAGDSFSLVALPLLVLHTTGSVTQMGLVTALAGAAAIVSGMFAGVLADRADRRRLLIACDALRAVLYAVVPLAWVLAGPQMWLIYLVVPLGAALGMVFQVTYVAVVPALVDESQIMTANSRLYGAYAVAGVAGPALAGTVSALTGPAGAIAVDAATFAVSAAGLCLVRLRTRASSPSVPVESRTSVVGGFLAGVRFLWRHPVLRALTVLLSVLTFVTHGMTDVVIYHLKHDLEQPDTAAGYVLAVATAGTLAAALLAPRVRRTLGFGVSWIGAWAVCGVAAGGIGLATSVPLVALLTSVYLFCTATAGISSMTLRQEVTPDALLGRVTSAFWTVHSALGPIGAAALTFAAGRWGVAVAAPAAGLVCVLIAVCATLTPVRSSRPEQLSGEAT</sequence>
<feature type="transmembrane region" description="Helical" evidence="6">
    <location>
        <begin position="83"/>
        <end position="104"/>
    </location>
</feature>
<keyword evidence="5 6" id="KW-0472">Membrane</keyword>
<feature type="transmembrane region" description="Helical" evidence="6">
    <location>
        <begin position="358"/>
        <end position="379"/>
    </location>
</feature>
<feature type="transmembrane region" description="Helical" evidence="6">
    <location>
        <begin position="18"/>
        <end position="43"/>
    </location>
</feature>
<protein>
    <submittedName>
        <fullName evidence="7">MFS transporter</fullName>
    </submittedName>
</protein>
<evidence type="ECO:0000313" key="8">
    <source>
        <dbReference type="Proteomes" id="UP000605992"/>
    </source>
</evidence>
<keyword evidence="8" id="KW-1185">Reference proteome</keyword>
<feature type="transmembrane region" description="Helical" evidence="6">
    <location>
        <begin position="292"/>
        <end position="312"/>
    </location>
</feature>
<dbReference type="InterPro" id="IPR011701">
    <property type="entry name" value="MFS"/>
</dbReference>
<evidence type="ECO:0000313" key="7">
    <source>
        <dbReference type="EMBL" id="GII57427.1"/>
    </source>
</evidence>
<comment type="subcellular location">
    <subcellularLocation>
        <location evidence="1">Cell membrane</location>
        <topology evidence="1">Multi-pass membrane protein</topology>
    </subcellularLocation>
</comment>
<dbReference type="PANTHER" id="PTHR23513">
    <property type="entry name" value="INTEGRAL MEMBRANE EFFLUX PROTEIN-RELATED"/>
    <property type="match status" value="1"/>
</dbReference>
<feature type="transmembrane region" description="Helical" evidence="6">
    <location>
        <begin position="110"/>
        <end position="138"/>
    </location>
</feature>
<feature type="transmembrane region" description="Helical" evidence="6">
    <location>
        <begin position="55"/>
        <end position="76"/>
    </location>
</feature>